<dbReference type="Proteomes" id="UP000735302">
    <property type="component" value="Unassembled WGS sequence"/>
</dbReference>
<proteinExistence type="predicted"/>
<dbReference type="AlphaFoldDB" id="A0AAV4AQP4"/>
<gene>
    <name evidence="2" type="ORF">PoB_003539800</name>
</gene>
<evidence type="ECO:0000313" key="2">
    <source>
        <dbReference type="EMBL" id="GFO08893.1"/>
    </source>
</evidence>
<evidence type="ECO:0000256" key="1">
    <source>
        <dbReference type="SAM" id="MobiDB-lite"/>
    </source>
</evidence>
<comment type="caution">
    <text evidence="2">The sequence shown here is derived from an EMBL/GenBank/DDBJ whole genome shotgun (WGS) entry which is preliminary data.</text>
</comment>
<sequence length="120" mass="14054">MPLYLAAAVDLVEKHQEKRQETEGEGKATTPRRRKIPRQVWVREWLTSRQRVRSVVAGLNWRQEAPADFRATLMPSAEYKMQSKENDRCIKMLSWSPYMETFTAEIPRKGSANIFKNMLV</sequence>
<evidence type="ECO:0000313" key="3">
    <source>
        <dbReference type="Proteomes" id="UP000735302"/>
    </source>
</evidence>
<dbReference type="EMBL" id="BLXT01004021">
    <property type="protein sequence ID" value="GFO08893.1"/>
    <property type="molecule type" value="Genomic_DNA"/>
</dbReference>
<feature type="region of interest" description="Disordered" evidence="1">
    <location>
        <begin position="15"/>
        <end position="34"/>
    </location>
</feature>
<accession>A0AAV4AQP4</accession>
<reference evidence="2 3" key="1">
    <citation type="journal article" date="2021" name="Elife">
        <title>Chloroplast acquisition without the gene transfer in kleptoplastic sea slugs, Plakobranchus ocellatus.</title>
        <authorList>
            <person name="Maeda T."/>
            <person name="Takahashi S."/>
            <person name="Yoshida T."/>
            <person name="Shimamura S."/>
            <person name="Takaki Y."/>
            <person name="Nagai Y."/>
            <person name="Toyoda A."/>
            <person name="Suzuki Y."/>
            <person name="Arimoto A."/>
            <person name="Ishii H."/>
            <person name="Satoh N."/>
            <person name="Nishiyama T."/>
            <person name="Hasebe M."/>
            <person name="Maruyama T."/>
            <person name="Minagawa J."/>
            <person name="Obokata J."/>
            <person name="Shigenobu S."/>
        </authorList>
    </citation>
    <scope>NUCLEOTIDE SEQUENCE [LARGE SCALE GENOMIC DNA]</scope>
</reference>
<keyword evidence="3" id="KW-1185">Reference proteome</keyword>
<name>A0AAV4AQP4_9GAST</name>
<protein>
    <submittedName>
        <fullName evidence="2">Uncharacterized protein</fullName>
    </submittedName>
</protein>
<organism evidence="2 3">
    <name type="scientific">Plakobranchus ocellatus</name>
    <dbReference type="NCBI Taxonomy" id="259542"/>
    <lineage>
        <taxon>Eukaryota</taxon>
        <taxon>Metazoa</taxon>
        <taxon>Spiralia</taxon>
        <taxon>Lophotrochozoa</taxon>
        <taxon>Mollusca</taxon>
        <taxon>Gastropoda</taxon>
        <taxon>Heterobranchia</taxon>
        <taxon>Euthyneura</taxon>
        <taxon>Panpulmonata</taxon>
        <taxon>Sacoglossa</taxon>
        <taxon>Placobranchoidea</taxon>
        <taxon>Plakobranchidae</taxon>
        <taxon>Plakobranchus</taxon>
    </lineage>
</organism>
<feature type="compositionally biased region" description="Basic and acidic residues" evidence="1">
    <location>
        <begin position="15"/>
        <end position="26"/>
    </location>
</feature>